<keyword evidence="3" id="KW-1185">Reference proteome</keyword>
<evidence type="ECO:0000313" key="2">
    <source>
        <dbReference type="EMBL" id="POS78337.1"/>
    </source>
</evidence>
<dbReference type="AlphaFoldDB" id="A0A2P5I7A1"/>
<dbReference type="EMBL" id="MAVT02000194">
    <property type="protein sequence ID" value="POS78337.1"/>
    <property type="molecule type" value="Genomic_DNA"/>
</dbReference>
<sequence>MAQDAFVNKNGVACKSPATEYLDRVGMFEMQLTAAKLVKTVPPSVHKAQCGKGQIFESSLAAFIPNRMDNYEVYFCDHPENAAEYGQRYRTLNQILDAKADPHVATRMRDQRVPSPFRSPCPRHGSTIRTLPRTKSRPPPASSPKSKISVPIADIAACINAALESDTYITEMVKRISLDSGFEPVAQAVLTYARWPARHSLPWLQPVTITEVETDAPATTTRGSLFGRIFRYVTWQRQSDIKVDATVGDFRTATHREGQETGQEEGQERTADNETPTPLEDEEMVVDIRALPKEAPSLSSSIRGGYDGLAVPTMQGARASKPGELVLLKELPLRHAMELIWEQGHRAVGPYQVQGDSDDEDQQPPKELEMPCRQCLVTLCETGHLPECHRSGRGESCNHCRRHKKRCD</sequence>
<organism evidence="2 3">
    <name type="scientific">Diaporthe helianthi</name>
    <dbReference type="NCBI Taxonomy" id="158607"/>
    <lineage>
        <taxon>Eukaryota</taxon>
        <taxon>Fungi</taxon>
        <taxon>Dikarya</taxon>
        <taxon>Ascomycota</taxon>
        <taxon>Pezizomycotina</taxon>
        <taxon>Sordariomycetes</taxon>
        <taxon>Sordariomycetidae</taxon>
        <taxon>Diaporthales</taxon>
        <taxon>Diaporthaceae</taxon>
        <taxon>Diaporthe</taxon>
    </lineage>
</organism>
<accession>A0A2P5I7A1</accession>
<reference evidence="2" key="1">
    <citation type="submission" date="2017-09" db="EMBL/GenBank/DDBJ databases">
        <title>Polyketide synthases of a Diaporthe helianthi virulent isolate.</title>
        <authorList>
            <person name="Baroncelli R."/>
        </authorList>
    </citation>
    <scope>NUCLEOTIDE SEQUENCE [LARGE SCALE GENOMIC DNA]</scope>
    <source>
        <strain evidence="2">7/96</strain>
    </source>
</reference>
<feature type="region of interest" description="Disordered" evidence="1">
    <location>
        <begin position="252"/>
        <end position="281"/>
    </location>
</feature>
<dbReference type="Proteomes" id="UP000094444">
    <property type="component" value="Unassembled WGS sequence"/>
</dbReference>
<name>A0A2P5I7A1_DIAHE</name>
<comment type="caution">
    <text evidence="2">The sequence shown here is derived from an EMBL/GenBank/DDBJ whole genome shotgun (WGS) entry which is preliminary data.</text>
</comment>
<protein>
    <submittedName>
        <fullName evidence="2">Uncharacterized protein</fullName>
    </submittedName>
</protein>
<dbReference type="OrthoDB" id="5244522at2759"/>
<evidence type="ECO:0000256" key="1">
    <source>
        <dbReference type="SAM" id="MobiDB-lite"/>
    </source>
</evidence>
<gene>
    <name evidence="2" type="ORF">DHEL01_v203267</name>
</gene>
<evidence type="ECO:0000313" key="3">
    <source>
        <dbReference type="Proteomes" id="UP000094444"/>
    </source>
</evidence>
<feature type="region of interest" description="Disordered" evidence="1">
    <location>
        <begin position="110"/>
        <end position="147"/>
    </location>
</feature>
<dbReference type="InParanoid" id="A0A2P5I7A1"/>
<proteinExistence type="predicted"/>